<sequence>PPFLEPNGFCFWKARFETYIKSKDIDIWQVIQNDNFYYKVEDSETKLMKETSYELLDDDQKKKLGKNNEAKMTLYNTLPRKEYEKVIMCKTAKEVWHTLIITHQGNSQVKNYKTDLLTQEYEKFSISNEKLLMAASHDSTLLAKVMAIEEAKDLATLPLDELIGNLKVYEMVLDNDGVTSKITKEKFKSLALKAKVTKDKTSDDSDSQGGTDEDIDKEEEAEEHGAIAKTATNIKTTQHVSWKMILKSKINDLEIEVKKLANDKEVVESCKKCEVLW</sequence>
<proteinExistence type="predicted"/>
<protein>
    <recommendedName>
        <fullName evidence="4">DUF4219 domain-containing protein/UBN2 domain-containing protein</fullName>
    </recommendedName>
</protein>
<reference evidence="3" key="1">
    <citation type="journal article" date="2019" name="Sci. Rep.">
        <title>Draft genome of Tanacetum cinerariifolium, the natural source of mosquito coil.</title>
        <authorList>
            <person name="Yamashiro T."/>
            <person name="Shiraishi A."/>
            <person name="Satake H."/>
            <person name="Nakayama K."/>
        </authorList>
    </citation>
    <scope>NUCLEOTIDE SEQUENCE</scope>
</reference>
<feature type="compositionally biased region" description="Acidic residues" evidence="2">
    <location>
        <begin position="211"/>
        <end position="222"/>
    </location>
</feature>
<dbReference type="Pfam" id="PF14223">
    <property type="entry name" value="Retrotran_gag_2"/>
    <property type="match status" value="1"/>
</dbReference>
<feature type="coiled-coil region" evidence="1">
    <location>
        <begin position="243"/>
        <end position="270"/>
    </location>
</feature>
<evidence type="ECO:0008006" key="4">
    <source>
        <dbReference type="Google" id="ProtNLM"/>
    </source>
</evidence>
<evidence type="ECO:0000256" key="2">
    <source>
        <dbReference type="SAM" id="MobiDB-lite"/>
    </source>
</evidence>
<accession>A0A699IT50</accession>
<comment type="caution">
    <text evidence="3">The sequence shown here is derived from an EMBL/GenBank/DDBJ whole genome shotgun (WGS) entry which is preliminary data.</text>
</comment>
<feature type="region of interest" description="Disordered" evidence="2">
    <location>
        <begin position="198"/>
        <end position="230"/>
    </location>
</feature>
<organism evidence="3">
    <name type="scientific">Tanacetum cinerariifolium</name>
    <name type="common">Dalmatian daisy</name>
    <name type="synonym">Chrysanthemum cinerariifolium</name>
    <dbReference type="NCBI Taxonomy" id="118510"/>
    <lineage>
        <taxon>Eukaryota</taxon>
        <taxon>Viridiplantae</taxon>
        <taxon>Streptophyta</taxon>
        <taxon>Embryophyta</taxon>
        <taxon>Tracheophyta</taxon>
        <taxon>Spermatophyta</taxon>
        <taxon>Magnoliopsida</taxon>
        <taxon>eudicotyledons</taxon>
        <taxon>Gunneridae</taxon>
        <taxon>Pentapetalae</taxon>
        <taxon>asterids</taxon>
        <taxon>campanulids</taxon>
        <taxon>Asterales</taxon>
        <taxon>Asteraceae</taxon>
        <taxon>Asteroideae</taxon>
        <taxon>Anthemideae</taxon>
        <taxon>Anthemidinae</taxon>
        <taxon>Tanacetum</taxon>
    </lineage>
</organism>
<evidence type="ECO:0000256" key="1">
    <source>
        <dbReference type="SAM" id="Coils"/>
    </source>
</evidence>
<dbReference type="PANTHER" id="PTHR34676">
    <property type="entry name" value="DUF4219 DOMAIN-CONTAINING PROTEIN-RELATED"/>
    <property type="match status" value="1"/>
</dbReference>
<gene>
    <name evidence="3" type="ORF">Tci_546210</name>
</gene>
<evidence type="ECO:0000313" key="3">
    <source>
        <dbReference type="EMBL" id="GEZ74237.1"/>
    </source>
</evidence>
<dbReference type="AlphaFoldDB" id="A0A699IT50"/>
<dbReference type="PANTHER" id="PTHR34676:SF8">
    <property type="entry name" value="TRANSMEMBRANE PROTEIN"/>
    <property type="match status" value="1"/>
</dbReference>
<feature type="non-terminal residue" evidence="3">
    <location>
        <position position="1"/>
    </location>
</feature>
<dbReference type="EMBL" id="BKCJ010317542">
    <property type="protein sequence ID" value="GEZ74237.1"/>
    <property type="molecule type" value="Genomic_DNA"/>
</dbReference>
<keyword evidence="1" id="KW-0175">Coiled coil</keyword>
<name>A0A699IT50_TANCI</name>